<dbReference type="InterPro" id="IPR020471">
    <property type="entry name" value="AKR"/>
</dbReference>
<feature type="compositionally biased region" description="Low complexity" evidence="1">
    <location>
        <begin position="11"/>
        <end position="20"/>
    </location>
</feature>
<gene>
    <name evidence="3" type="ORF">J2X01_003720</name>
</gene>
<keyword evidence="4" id="KW-1185">Reference proteome</keyword>
<dbReference type="PRINTS" id="PR00069">
    <property type="entry name" value="ALDKETRDTASE"/>
</dbReference>
<comment type="caution">
    <text evidence="3">The sequence shown here is derived from an EMBL/GenBank/DDBJ whole genome shotgun (WGS) entry which is preliminary data.</text>
</comment>
<organism evidence="3 4">
    <name type="scientific">Arthrobacter ginsengisoli</name>
    <dbReference type="NCBI Taxonomy" id="1356565"/>
    <lineage>
        <taxon>Bacteria</taxon>
        <taxon>Bacillati</taxon>
        <taxon>Actinomycetota</taxon>
        <taxon>Actinomycetes</taxon>
        <taxon>Micrococcales</taxon>
        <taxon>Micrococcaceae</taxon>
        <taxon>Arthrobacter</taxon>
    </lineage>
</organism>
<dbReference type="PANTHER" id="PTHR43364">
    <property type="entry name" value="NADH-SPECIFIC METHYLGLYOXAL REDUCTASE-RELATED"/>
    <property type="match status" value="1"/>
</dbReference>
<accession>A0ABU1UGU4</accession>
<dbReference type="InterPro" id="IPR023210">
    <property type="entry name" value="NADP_OxRdtase_dom"/>
</dbReference>
<evidence type="ECO:0000313" key="3">
    <source>
        <dbReference type="EMBL" id="MDR7084411.1"/>
    </source>
</evidence>
<dbReference type="Gene3D" id="3.20.20.100">
    <property type="entry name" value="NADP-dependent oxidoreductase domain"/>
    <property type="match status" value="1"/>
</dbReference>
<reference evidence="3 4" key="1">
    <citation type="submission" date="2023-07" db="EMBL/GenBank/DDBJ databases">
        <title>Sorghum-associated microbial communities from plants grown in Nebraska, USA.</title>
        <authorList>
            <person name="Schachtman D."/>
        </authorList>
    </citation>
    <scope>NUCLEOTIDE SEQUENCE [LARGE SCALE GENOMIC DNA]</scope>
    <source>
        <strain evidence="3 4">BE167</strain>
    </source>
</reference>
<feature type="domain" description="NADP-dependent oxidoreductase" evidence="2">
    <location>
        <begin position="29"/>
        <end position="320"/>
    </location>
</feature>
<protein>
    <submittedName>
        <fullName evidence="3">Oxidoreductase</fullName>
    </submittedName>
</protein>
<sequence length="339" mass="36215">MNAPGGEPDQDQAQDPAQDPARGRVPGQELIYGCMGLGGSWSSEPHSSAHVDEAAAAVDAALAAGITLFDHADIYRGGKSEAVFGEVLAQTPGLRERIRLQTKCGIRLNEQGLETYYDLSRDAILARVNESLDRLRTDYVDVLMLHRPDPLLDTAEVASAVGQLMDEGKVRALGVSNMSGAQIEVLQDRLETPVVANQLEMSLFKRAWLESTVLVNHAEGTDYSFPHGTVEHCVRHGITLQAYGSLARGLYTGAPAAAPSAAEEATARLVAQLAAEKNATGESVLLGWLMKHPAGIAPVIGTANPDRIQACADAAEVATSLTRAEWYRLWVTARGSNIP</sequence>
<dbReference type="InterPro" id="IPR050523">
    <property type="entry name" value="AKR_Detox_Biosynth"/>
</dbReference>
<evidence type="ECO:0000256" key="1">
    <source>
        <dbReference type="SAM" id="MobiDB-lite"/>
    </source>
</evidence>
<dbReference type="Pfam" id="PF00248">
    <property type="entry name" value="Aldo_ket_red"/>
    <property type="match status" value="1"/>
</dbReference>
<dbReference type="SUPFAM" id="SSF51430">
    <property type="entry name" value="NAD(P)-linked oxidoreductase"/>
    <property type="match status" value="1"/>
</dbReference>
<evidence type="ECO:0000313" key="4">
    <source>
        <dbReference type="Proteomes" id="UP001252243"/>
    </source>
</evidence>
<name>A0ABU1UGU4_9MICC</name>
<dbReference type="PANTHER" id="PTHR43364:SF1">
    <property type="entry name" value="OXIDOREDUCTASE YDHF"/>
    <property type="match status" value="1"/>
</dbReference>
<dbReference type="Proteomes" id="UP001252243">
    <property type="component" value="Unassembled WGS sequence"/>
</dbReference>
<dbReference type="InterPro" id="IPR036812">
    <property type="entry name" value="NAD(P)_OxRdtase_dom_sf"/>
</dbReference>
<dbReference type="EMBL" id="JAVDVQ010000022">
    <property type="protein sequence ID" value="MDR7084411.1"/>
    <property type="molecule type" value="Genomic_DNA"/>
</dbReference>
<proteinExistence type="predicted"/>
<feature type="region of interest" description="Disordered" evidence="1">
    <location>
        <begin position="1"/>
        <end position="25"/>
    </location>
</feature>
<evidence type="ECO:0000259" key="2">
    <source>
        <dbReference type="Pfam" id="PF00248"/>
    </source>
</evidence>